<dbReference type="AlphaFoldDB" id="A0A1X7SZD4"/>
<name>A0A1X7SZD4_AMPQE</name>
<organism evidence="1">
    <name type="scientific">Amphimedon queenslandica</name>
    <name type="common">Sponge</name>
    <dbReference type="NCBI Taxonomy" id="400682"/>
    <lineage>
        <taxon>Eukaryota</taxon>
        <taxon>Metazoa</taxon>
        <taxon>Porifera</taxon>
        <taxon>Demospongiae</taxon>
        <taxon>Heteroscleromorpha</taxon>
        <taxon>Haplosclerida</taxon>
        <taxon>Niphatidae</taxon>
        <taxon>Amphimedon</taxon>
    </lineage>
</organism>
<dbReference type="OMA" id="ECEDSHI"/>
<protein>
    <submittedName>
        <fullName evidence="1">Uncharacterized protein</fullName>
    </submittedName>
</protein>
<dbReference type="eggNOG" id="ENOG502QW0B">
    <property type="taxonomic scope" value="Eukaryota"/>
</dbReference>
<dbReference type="InParanoid" id="A0A1X7SZD4"/>
<proteinExistence type="predicted"/>
<reference evidence="1" key="1">
    <citation type="submission" date="2017-05" db="UniProtKB">
        <authorList>
            <consortium name="EnsemblMetazoa"/>
        </authorList>
    </citation>
    <scope>IDENTIFICATION</scope>
</reference>
<evidence type="ECO:0000313" key="1">
    <source>
        <dbReference type="EnsemblMetazoa" id="Aqu2.1.07523_001"/>
    </source>
</evidence>
<dbReference type="EnsemblMetazoa" id="Aqu2.1.07523_001">
    <property type="protein sequence ID" value="Aqu2.1.07523_001"/>
    <property type="gene ID" value="Aqu2.1.07523"/>
</dbReference>
<sequence length="777" mass="89376">MKIDHRSPTPIRELSENIHMKLIEPSIERSAPPVLESIEKSISESPVYTSIFISDLLPTDHGQRHRAINLLVSSGLSSRTILLFYTPGGNVGNLHFLWKVPNGLDNSICFEQSQQCVEKAKQEIPVFHTRAMRRALFSKFGRISPKTKPYVLRCFYKELTGDQSASANANQTEVDRRINQIIEMEDCDILSDLRALNGKQHTQYDVFWDEAQRFMSEVSAIDDRRHGQIVHLSRAISIRDFVEQVSQRCPQGTLIPSVEWTRLQFWPKNPSMLKSLQYTGRFRMKFMVQQRQFRKEHIDSHYAAASYRYLREYAISVREYCAFVSLDDKHKIKIGEPGYPIAAAERGRRVPIREDELMTVGDHDFSKFSLIPSVVFLINVPEDISDSWYSGSVYVILKDAVFEHSTPFRHSCELYNILKVNSFSKPILFLYSDGGPDHRLTYISVKLSLICLFLKLDLDYLCAGRTAPYHSWKNPVERIMAIINLGLQCVGLACAKMPQEFEDEVAKCNNLTSLRNRLSGKELIIQDSLSPVKILLCSIFNRLKLHDEFIHTFAAATGDDLSEFWSAIISLDATLSEKGVYRQETIDKHAKVIEFIGHCCQSSHYTFDVLKCGEADCKICLPVRLPLDVFKKLHHIPHPIPDEDGHYLPFNEVFGLQANETYRPSYKASTTKARVKRKLPYYAGVQHAKNTQLMVQCSDCSMWRLIFSKYKLTKEQCQTLQQILDEYEYTCGATLKDLDLPEVYEFVDVRDHDCYDVIEKLYYSAKYTPICVYCAVD</sequence>
<dbReference type="OrthoDB" id="10003658at2759"/>
<accession>A0A1X7SZD4</accession>